<accession>A0A810PVQ3</accession>
<evidence type="ECO:0000313" key="2">
    <source>
        <dbReference type="EMBL" id="BCK78192.1"/>
    </source>
</evidence>
<dbReference type="InterPro" id="IPR007712">
    <property type="entry name" value="RelE/ParE_toxin"/>
</dbReference>
<gene>
    <name evidence="2" type="ORF">MM35RIKEN_03840</name>
</gene>
<evidence type="ECO:0008006" key="4">
    <source>
        <dbReference type="Google" id="ProtNLM"/>
    </source>
</evidence>
<organism evidence="2 3">
    <name type="scientific">Vescimonas fastidiosa</name>
    <dbReference type="NCBI Taxonomy" id="2714353"/>
    <lineage>
        <taxon>Bacteria</taxon>
        <taxon>Bacillati</taxon>
        <taxon>Bacillota</taxon>
        <taxon>Clostridia</taxon>
        <taxon>Eubacteriales</taxon>
        <taxon>Oscillospiraceae</taxon>
        <taxon>Vescimonas</taxon>
    </lineage>
</organism>
<reference evidence="2" key="1">
    <citation type="submission" date="2020-09" db="EMBL/GenBank/DDBJ databases">
        <title>New species isolated from human feces.</title>
        <authorList>
            <person name="Kitahara M."/>
            <person name="Shigeno Y."/>
            <person name="Shime M."/>
            <person name="Matsumoto Y."/>
            <person name="Nakamura S."/>
            <person name="Motooka D."/>
            <person name="Fukuoka S."/>
            <person name="Nishikawa H."/>
            <person name="Benno Y."/>
        </authorList>
    </citation>
    <scope>NUCLEOTIDE SEQUENCE</scope>
    <source>
        <strain evidence="2">MM35</strain>
    </source>
</reference>
<keyword evidence="3" id="KW-1185">Reference proteome</keyword>
<dbReference type="Gene3D" id="3.30.2310.20">
    <property type="entry name" value="RelE-like"/>
    <property type="match status" value="1"/>
</dbReference>
<evidence type="ECO:0000313" key="3">
    <source>
        <dbReference type="Proteomes" id="UP000681343"/>
    </source>
</evidence>
<dbReference type="Pfam" id="PF05016">
    <property type="entry name" value="ParE_toxin"/>
    <property type="match status" value="1"/>
</dbReference>
<dbReference type="KEGG" id="vfa:MM35RIKEN_03840"/>
<name>A0A810PVQ3_9FIRM</name>
<proteinExistence type="predicted"/>
<keyword evidence="1" id="KW-1277">Toxin-antitoxin system</keyword>
<dbReference type="InterPro" id="IPR035093">
    <property type="entry name" value="RelE/ParE_toxin_dom_sf"/>
</dbReference>
<dbReference type="EMBL" id="AP023415">
    <property type="protein sequence ID" value="BCK78192.1"/>
    <property type="molecule type" value="Genomic_DNA"/>
</dbReference>
<dbReference type="RefSeq" id="WP_329958956.1">
    <property type="nucleotide sequence ID" value="NZ_AP023415.1"/>
</dbReference>
<dbReference type="Proteomes" id="UP000681343">
    <property type="component" value="Chromosome"/>
</dbReference>
<evidence type="ECO:0000256" key="1">
    <source>
        <dbReference type="ARBA" id="ARBA00022649"/>
    </source>
</evidence>
<dbReference type="AlphaFoldDB" id="A0A810PVQ3"/>
<protein>
    <recommendedName>
        <fullName evidence="4">Type II toxin-antitoxin system RelE/ParE family toxin</fullName>
    </recommendedName>
</protein>
<sequence>MGLPMNNLHLSYEAQNDLFDIKDYIAEDLENPQAAIATVSKITKTIRMLRDRALIGTPLSSIADVDSDYRFLVSGNYMVFYRANGNDIYIDRVLYGRRDYLRILFTDIQSDTIE</sequence>